<gene>
    <name evidence="3" type="ORF">PIIN_02761</name>
</gene>
<protein>
    <submittedName>
        <fullName evidence="3">Related to EPL1-Component of histone H4/H2A acetyltransferase complex</fullName>
    </submittedName>
</protein>
<evidence type="ECO:0000256" key="1">
    <source>
        <dbReference type="SAM" id="MobiDB-lite"/>
    </source>
</evidence>
<proteinExistence type="predicted"/>
<dbReference type="InterPro" id="IPR044661">
    <property type="entry name" value="MED15a/b/c-like"/>
</dbReference>
<dbReference type="GO" id="GO:0003713">
    <property type="term" value="F:transcription coactivator activity"/>
    <property type="evidence" value="ECO:0007669"/>
    <property type="project" value="InterPro"/>
</dbReference>
<dbReference type="InParanoid" id="G4TC45"/>
<dbReference type="GO" id="GO:0031490">
    <property type="term" value="F:chromatin DNA binding"/>
    <property type="evidence" value="ECO:0007669"/>
    <property type="project" value="InterPro"/>
</dbReference>
<dbReference type="Proteomes" id="UP000007148">
    <property type="component" value="Unassembled WGS sequence"/>
</dbReference>
<feature type="region of interest" description="Disordered" evidence="1">
    <location>
        <begin position="1093"/>
        <end position="1148"/>
    </location>
</feature>
<feature type="domain" description="Enhancer of polycomb-like N-terminal" evidence="2">
    <location>
        <begin position="15"/>
        <end position="211"/>
    </location>
</feature>
<dbReference type="PANTHER" id="PTHR33137">
    <property type="entry name" value="MEDIATOR OF RNA POLYMERASE II TRANSCRIPTION SUBUNIT 15A-RELATED"/>
    <property type="match status" value="1"/>
</dbReference>
<dbReference type="STRING" id="1109443.G4TC45"/>
<dbReference type="eggNOG" id="KOG2261">
    <property type="taxonomic scope" value="Eukaryota"/>
</dbReference>
<feature type="region of interest" description="Disordered" evidence="1">
    <location>
        <begin position="38"/>
        <end position="57"/>
    </location>
</feature>
<dbReference type="OMA" id="HPRARNE"/>
<evidence type="ECO:0000259" key="2">
    <source>
        <dbReference type="Pfam" id="PF10513"/>
    </source>
</evidence>
<dbReference type="GO" id="GO:0016740">
    <property type="term" value="F:transferase activity"/>
    <property type="evidence" value="ECO:0007669"/>
    <property type="project" value="UniProtKB-KW"/>
</dbReference>
<dbReference type="AlphaFoldDB" id="G4TC45"/>
<organism evidence="3 4">
    <name type="scientific">Serendipita indica (strain DSM 11827)</name>
    <name type="common">Root endophyte fungus</name>
    <name type="synonym">Piriformospora indica</name>
    <dbReference type="NCBI Taxonomy" id="1109443"/>
    <lineage>
        <taxon>Eukaryota</taxon>
        <taxon>Fungi</taxon>
        <taxon>Dikarya</taxon>
        <taxon>Basidiomycota</taxon>
        <taxon>Agaricomycotina</taxon>
        <taxon>Agaricomycetes</taxon>
        <taxon>Sebacinales</taxon>
        <taxon>Serendipitaceae</taxon>
        <taxon>Serendipita</taxon>
    </lineage>
</organism>
<evidence type="ECO:0000313" key="4">
    <source>
        <dbReference type="Proteomes" id="UP000007148"/>
    </source>
</evidence>
<dbReference type="InterPro" id="IPR019542">
    <property type="entry name" value="Enhancer_polycomb-like_N"/>
</dbReference>
<feature type="compositionally biased region" description="Low complexity" evidence="1">
    <location>
        <begin position="83"/>
        <end position="103"/>
    </location>
</feature>
<keyword evidence="4" id="KW-1185">Reference proteome</keyword>
<feature type="compositionally biased region" description="Polar residues" evidence="1">
    <location>
        <begin position="1103"/>
        <end position="1112"/>
    </location>
</feature>
<dbReference type="EMBL" id="CAFZ01000042">
    <property type="protein sequence ID" value="CCA68901.1"/>
    <property type="molecule type" value="Genomic_DNA"/>
</dbReference>
<feature type="compositionally biased region" description="Low complexity" evidence="1">
    <location>
        <begin position="745"/>
        <end position="758"/>
    </location>
</feature>
<sequence>MPRNEQTKSSTLRSRQRITNKTRLRVVHGSIDAETVTIGEDDGRGALHSTQGVDSEDAAEHHLQQVLNASNNAANIPQKQQRPATADAATQATPASQAAAPPSDANFIPIPDAQGVVTNYDELYGHRKHEMSFAILKFSDLIEETVRFGLAGRSYTMDERDALWLENWNQVARGEGTSTGSTRRSRAKAGDAEEPVIDEDWFELCMGLFEKFSSEQLPYLHVDQSYPQFSFFEPMFLQPYSPSLFASFLVPQGLPDPKDLCVMARAIFPHWLERKKDRRGRSIIPDVNLDESDEGNVYVCFRRREVKPTRKTRRMETTSIDKLTRLSSEFQSALQLANKTIEREETKRKLCLEDHAIWTLRSRMVSVTSKFPDLRNADDDKWLVDKEKVKKPRPIVDTRMPLGNIRQPMSAIPQGLEDNFDFGPPQIHPRARNEDIRYKIEVTLQSKKEKEQIGWEDTTDAPLQHSSSPSAHSFRPLGESNQAEVGAVRTGNHVSAFRHRVGRGGRRYLDRQMSPFTTAPLPRRVPTKPITLPFGLPSLVPAMALRSSLFTAVPAVAKLDDNQLSNEIEEDLVKRMQDRWKFDSDALSAAGRPIIDDFDYSVQRHLLLKDKEYLVNVDPSKLAVDQKINFAAPLNDVLSVQGEHQMHQLQQASANGTVGQANATASLQQARPQLVNGVAVRPAISTQGLSQPSPLSAGTVNLQRQPQVAAVLLHQQILREKQAQAPAQAQPSSNGTPQPSPTQPQTPVQPQVLPQATTNGTPGMPVASFVPLALPPQNVVNATPVQTSSPPKQMANGAYLPSPGPSPLPPSTGIVSPDPAATVRVSTPIRKSTIPLQPGGALPMNGFNPAQAGTLPNNFTGFPNGMSAEMYNNLQSMKLINQQHMLQFSHPPVNQLTPQQQYIQQQQQQQQQQQMRFQHQFQMMQAAAGAPLHIGLQNHFGDNTVPSPQSMMNGQQNGQVVPNPAMFAMGGPTMPNSAMNMTVQNMNLQLGPQNIALRMPPNRMQQQQAGVIPRPPTAMGMGDYGMGMPNGASPLMPTMQGMGVGMNPGVNVNAQMAAAMSISRAPSTPLSMRNAGLLPNGMMMGRSPVNNGPMQSPMMRPTSAASMHSNMGMQMPPGSLPHSLQNSPANLHQPPLTPHLRQQPVPGL</sequence>
<accession>G4TC45</accession>
<dbReference type="HOGENOM" id="CLU_272266_0_0_1"/>
<dbReference type="PANTHER" id="PTHR33137:SF4">
    <property type="entry name" value="MEDIATOR OF RNA POLYMERASE II TRANSCRIPTION SUBUNIT 15A-RELATED"/>
    <property type="match status" value="1"/>
</dbReference>
<keyword evidence="3" id="KW-0808">Transferase</keyword>
<dbReference type="OrthoDB" id="435275at2759"/>
<feature type="region of interest" description="Disordered" evidence="1">
    <location>
        <begin position="1"/>
        <end position="20"/>
    </location>
</feature>
<feature type="compositionally biased region" description="Low complexity" evidence="1">
    <location>
        <begin position="723"/>
        <end position="737"/>
    </location>
</feature>
<comment type="caution">
    <text evidence="3">The sequence shown here is derived from an EMBL/GenBank/DDBJ whole genome shotgun (WGS) entry which is preliminary data.</text>
</comment>
<reference evidence="3 4" key="1">
    <citation type="journal article" date="2011" name="PLoS Pathog.">
        <title>Endophytic Life Strategies Decoded by Genome and Transcriptome Analyses of the Mutualistic Root Symbiont Piriformospora indica.</title>
        <authorList>
            <person name="Zuccaro A."/>
            <person name="Lahrmann U."/>
            <person name="Guldener U."/>
            <person name="Langen G."/>
            <person name="Pfiffi S."/>
            <person name="Biedenkopf D."/>
            <person name="Wong P."/>
            <person name="Samans B."/>
            <person name="Grimm C."/>
            <person name="Basiewicz M."/>
            <person name="Murat C."/>
            <person name="Martin F."/>
            <person name="Kogel K.H."/>
        </authorList>
    </citation>
    <scope>NUCLEOTIDE SEQUENCE [LARGE SCALE GENOMIC DNA]</scope>
    <source>
        <strain evidence="3 4">DSM 11827</strain>
    </source>
</reference>
<feature type="region of interest" description="Disordered" evidence="1">
    <location>
        <begin position="720"/>
        <end position="769"/>
    </location>
</feature>
<feature type="region of interest" description="Disordered" evidence="1">
    <location>
        <begin position="77"/>
        <end position="103"/>
    </location>
</feature>
<feature type="region of interest" description="Disordered" evidence="1">
    <location>
        <begin position="459"/>
        <end position="482"/>
    </location>
</feature>
<dbReference type="Pfam" id="PF10513">
    <property type="entry name" value="EPL1"/>
    <property type="match status" value="1"/>
</dbReference>
<evidence type="ECO:0000313" key="3">
    <source>
        <dbReference type="EMBL" id="CCA68901.1"/>
    </source>
</evidence>
<name>G4TC45_SERID</name>